<gene>
    <name evidence="3" type="ORF">SS50377_11046</name>
    <name evidence="4" type="ORF">SS50377_22877</name>
</gene>
<feature type="transmembrane region" description="Helical" evidence="1">
    <location>
        <begin position="73"/>
        <end position="93"/>
    </location>
</feature>
<protein>
    <submittedName>
        <fullName evidence="3">Glycerophosphoryl diester phosphodiesterase family protein</fullName>
    </submittedName>
</protein>
<evidence type="ECO:0000313" key="3">
    <source>
        <dbReference type="EMBL" id="EST48729.1"/>
    </source>
</evidence>
<dbReference type="Gene3D" id="3.20.20.190">
    <property type="entry name" value="Phosphatidylinositol (PI) phosphodiesterase"/>
    <property type="match status" value="1"/>
</dbReference>
<dbReference type="OrthoDB" id="197419at2759"/>
<proteinExistence type="predicted"/>
<dbReference type="PROSITE" id="PS51704">
    <property type="entry name" value="GP_PDE"/>
    <property type="match status" value="1"/>
</dbReference>
<keyword evidence="5" id="KW-1185">Reference proteome</keyword>
<name>V6M5V8_9EUKA</name>
<feature type="domain" description="GP-PDE" evidence="2">
    <location>
        <begin position="165"/>
        <end position="459"/>
    </location>
</feature>
<reference evidence="4" key="2">
    <citation type="submission" date="2020-12" db="EMBL/GenBank/DDBJ databases">
        <title>New Spironucleus salmonicida genome in near-complete chromosomes.</title>
        <authorList>
            <person name="Xu F."/>
            <person name="Kurt Z."/>
            <person name="Jimenez-Gonzalez A."/>
            <person name="Astvaldsson A."/>
            <person name="Andersson J.O."/>
            <person name="Svard S.G."/>
        </authorList>
    </citation>
    <scope>NUCLEOTIDE SEQUENCE</scope>
    <source>
        <strain evidence="4">ATCC 50377</strain>
    </source>
</reference>
<dbReference type="InterPro" id="IPR030395">
    <property type="entry name" value="GP_PDE_dom"/>
</dbReference>
<evidence type="ECO:0000259" key="2">
    <source>
        <dbReference type="PROSITE" id="PS51704"/>
    </source>
</evidence>
<dbReference type="GO" id="GO:0008081">
    <property type="term" value="F:phosphoric diester hydrolase activity"/>
    <property type="evidence" value="ECO:0007669"/>
    <property type="project" value="InterPro"/>
</dbReference>
<feature type="transmembrane region" description="Helical" evidence="1">
    <location>
        <begin position="134"/>
        <end position="153"/>
    </location>
</feature>
<dbReference type="InterPro" id="IPR017946">
    <property type="entry name" value="PLC-like_Pdiesterase_TIM-brl"/>
</dbReference>
<dbReference type="Proteomes" id="UP000018208">
    <property type="component" value="Unassembled WGS sequence"/>
</dbReference>
<dbReference type="AlphaFoldDB" id="V6M5V8"/>
<dbReference type="VEuPathDB" id="GiardiaDB:SS50377_22877"/>
<feature type="transmembrane region" description="Helical" evidence="1">
    <location>
        <begin position="41"/>
        <end position="66"/>
    </location>
</feature>
<feature type="transmembrane region" description="Helical" evidence="1">
    <location>
        <begin position="99"/>
        <end position="122"/>
    </location>
</feature>
<evidence type="ECO:0000256" key="1">
    <source>
        <dbReference type="SAM" id="Phobius"/>
    </source>
</evidence>
<dbReference type="EMBL" id="KI545978">
    <property type="protein sequence ID" value="EST48729.1"/>
    <property type="molecule type" value="Genomic_DNA"/>
</dbReference>
<dbReference type="SUPFAM" id="SSF51695">
    <property type="entry name" value="PLC-like phosphodiesterases"/>
    <property type="match status" value="1"/>
</dbReference>
<dbReference type="EMBL" id="AUWU02000003">
    <property type="protein sequence ID" value="KAH0575250.1"/>
    <property type="molecule type" value="Genomic_DNA"/>
</dbReference>
<feature type="transmembrane region" description="Helical" evidence="1">
    <location>
        <begin position="417"/>
        <end position="436"/>
    </location>
</feature>
<organism evidence="3">
    <name type="scientific">Spironucleus salmonicida</name>
    <dbReference type="NCBI Taxonomy" id="348837"/>
    <lineage>
        <taxon>Eukaryota</taxon>
        <taxon>Metamonada</taxon>
        <taxon>Diplomonadida</taxon>
        <taxon>Hexamitidae</taxon>
        <taxon>Hexamitinae</taxon>
        <taxon>Spironucleus</taxon>
    </lineage>
</organism>
<reference evidence="3 4" key="1">
    <citation type="journal article" date="2014" name="PLoS Genet.">
        <title>The Genome of Spironucleus salmonicida Highlights a Fish Pathogen Adapted to Fluctuating Environments.</title>
        <authorList>
            <person name="Xu F."/>
            <person name="Jerlstrom-Hultqvist J."/>
            <person name="Einarsson E."/>
            <person name="Astvaldsson A."/>
            <person name="Svard S.G."/>
            <person name="Andersson J.O."/>
        </authorList>
    </citation>
    <scope>NUCLEOTIDE SEQUENCE</scope>
    <source>
        <strain evidence="4">ATCC 50377</strain>
    </source>
</reference>
<keyword evidence="1" id="KW-1133">Transmembrane helix</keyword>
<sequence>MYIAASPYWVAGTLCYIDILTLIFNQEQIDCDFRFKFQISFPSICAFAMSFVIAFLIVLIVVSILVKAAKTRIIVQWVMVGLMLAVTLFLQGMAQGYNIYPLLSITLLLAPFAVFLRFMLLYRTSSTGKCVGRIGWFVLCTAIFFLYGNSIFYDASSFSMKLSSGLFIAHRSGPENGPEGTAYTIEKTCKSSKPYAVELDIRLTSDKKLILAHDKQIDHYSHDAKFIGKNMIDEDQATLMKINVGKLWVKIDPYRQYTNGHDAALEALNLTSAEDGIKAIKTHCKMVNGTGSIAMLDVKDKSDPTAVMAAIKQLVDANTNTNFTVRVDTQGNLAEAEKVFGSMDSVTIHAAGLLNKKANFISTITFTAPLFAKYQPSIRLVSWTIQTEIAARLLAGTGSIITSDFGMDKQFGAIGGGYMLILVIAIGCFMVGLVAYREIKLFLQKKNGTKESTPVEMMA</sequence>
<evidence type="ECO:0000313" key="5">
    <source>
        <dbReference type="Proteomes" id="UP000018208"/>
    </source>
</evidence>
<keyword evidence="1" id="KW-0472">Membrane</keyword>
<accession>V6M5V8</accession>
<keyword evidence="1" id="KW-0812">Transmembrane</keyword>
<dbReference type="Pfam" id="PF03009">
    <property type="entry name" value="GDPD"/>
    <property type="match status" value="1"/>
</dbReference>
<evidence type="ECO:0000313" key="4">
    <source>
        <dbReference type="EMBL" id="KAH0575250.1"/>
    </source>
</evidence>
<dbReference type="GO" id="GO:0006629">
    <property type="term" value="P:lipid metabolic process"/>
    <property type="evidence" value="ECO:0007669"/>
    <property type="project" value="InterPro"/>
</dbReference>